<sequence length="198" mass="23361">MEQKSLNLKKHIRQTQKNWIITVTVLFLLFQRSQTSILVYENFFGDLTNMKFDWEIFQNDQHSYGLTQCGTQNIFQIQQCSVYKYNTVIAKSFQLGCHNHIKIQFLFWRFYFDNKDFIVEVDNEIVHSKIYSNSPTQLCSSSVNNSDIIQISITVYHVNPKAVIQMKSDWGGWGISNFQLFIDETLYEGCFSQTQKFI</sequence>
<gene>
    <name evidence="1" type="ORF">PSON_ATCC_30995.1.T1310142</name>
</gene>
<organism evidence="1 2">
    <name type="scientific">Paramecium sonneborni</name>
    <dbReference type="NCBI Taxonomy" id="65129"/>
    <lineage>
        <taxon>Eukaryota</taxon>
        <taxon>Sar</taxon>
        <taxon>Alveolata</taxon>
        <taxon>Ciliophora</taxon>
        <taxon>Intramacronucleata</taxon>
        <taxon>Oligohymenophorea</taxon>
        <taxon>Peniculida</taxon>
        <taxon>Parameciidae</taxon>
        <taxon>Paramecium</taxon>
    </lineage>
</organism>
<proteinExistence type="predicted"/>
<evidence type="ECO:0000313" key="2">
    <source>
        <dbReference type="Proteomes" id="UP000692954"/>
    </source>
</evidence>
<accession>A0A8S1R2P2</accession>
<comment type="caution">
    <text evidence="1">The sequence shown here is derived from an EMBL/GenBank/DDBJ whole genome shotgun (WGS) entry which is preliminary data.</text>
</comment>
<evidence type="ECO:0000313" key="1">
    <source>
        <dbReference type="EMBL" id="CAD8121342.1"/>
    </source>
</evidence>
<dbReference type="EMBL" id="CAJJDN010000131">
    <property type="protein sequence ID" value="CAD8121342.1"/>
    <property type="molecule type" value="Genomic_DNA"/>
</dbReference>
<keyword evidence="2" id="KW-1185">Reference proteome</keyword>
<reference evidence="1" key="1">
    <citation type="submission" date="2021-01" db="EMBL/GenBank/DDBJ databases">
        <authorList>
            <consortium name="Genoscope - CEA"/>
            <person name="William W."/>
        </authorList>
    </citation>
    <scope>NUCLEOTIDE SEQUENCE</scope>
</reference>
<name>A0A8S1R2P2_9CILI</name>
<dbReference type="PANTHER" id="PTHR39767">
    <property type="entry name" value="CALCIUM/CALMODULIN-BINDING MEMBRANE PROTEIN PCM4-RELATED"/>
    <property type="match status" value="1"/>
</dbReference>
<protein>
    <submittedName>
        <fullName evidence="1">Uncharacterized protein</fullName>
    </submittedName>
</protein>
<dbReference type="PANTHER" id="PTHR39767:SF2">
    <property type="entry name" value="CHROMOSOME UNDETERMINED SCAFFOLD_1, WHOLE GENOME SHOTGUN SEQUENCE"/>
    <property type="match status" value="1"/>
</dbReference>
<dbReference type="Proteomes" id="UP000692954">
    <property type="component" value="Unassembled WGS sequence"/>
</dbReference>
<dbReference type="AlphaFoldDB" id="A0A8S1R2P2"/>